<accession>A0AAP2XTV4</accession>
<gene>
    <name evidence="2" type="ORF">MKC95_07535</name>
</gene>
<dbReference type="EMBL" id="JAKTMA010000010">
    <property type="protein sequence ID" value="MCR0232616.1"/>
    <property type="molecule type" value="Genomic_DNA"/>
</dbReference>
<dbReference type="InterPro" id="IPR007421">
    <property type="entry name" value="Schlafen_AlbA_2_dom"/>
</dbReference>
<comment type="caution">
    <text evidence="2">The sequence shown here is derived from an EMBL/GenBank/DDBJ whole genome shotgun (WGS) entry which is preliminary data.</text>
</comment>
<reference evidence="2" key="1">
    <citation type="journal article" date="2022" name="Clin. Infect. Dis.">
        <title>Association between Clostridium innocuum and antibiotic-associated diarrhea in adults and children: A cross-sectional study and comparative genomics analysis.</title>
        <authorList>
            <person name="Cherny K.E."/>
            <person name="Muscat E.B."/>
            <person name="Balaji A."/>
            <person name="Mukherjee J."/>
            <person name="Ozer E.A."/>
            <person name="Angarone M.P."/>
            <person name="Hauser A.R."/>
            <person name="Sichel J.S."/>
            <person name="Amponsah E."/>
            <person name="Kociolek L.K."/>
        </authorList>
    </citation>
    <scope>NUCLEOTIDE SEQUENCE</scope>
    <source>
        <strain evidence="2">NU1-AC-029v</strain>
    </source>
</reference>
<sequence length="165" mass="18205">MTAFANTSGGTLIIGIDDSTRSVIGMDKNSVFQIMDSIANAVSDSCEPQIVPDISFQTIEGKCIVIVEIYAGTNRPYYLKHTGKENGTYIRVAGTSRQADAVKLKELELEGTHASWDEQICIGYEVKEDAIDKLCQDIHRYMKSAIDSSEEKRSIAVITVEHLLN</sequence>
<proteinExistence type="predicted"/>
<dbReference type="GO" id="GO:0005524">
    <property type="term" value="F:ATP binding"/>
    <property type="evidence" value="ECO:0007669"/>
    <property type="project" value="UniProtKB-KW"/>
</dbReference>
<dbReference type="PANTHER" id="PTHR30595">
    <property type="entry name" value="GLPR-RELATED TRANSCRIPTIONAL REPRESSOR"/>
    <property type="match status" value="1"/>
</dbReference>
<dbReference type="Gene3D" id="3.30.950.30">
    <property type="entry name" value="Schlafen, AAA domain"/>
    <property type="match status" value="1"/>
</dbReference>
<keyword evidence="2" id="KW-0547">Nucleotide-binding</keyword>
<dbReference type="InterPro" id="IPR038461">
    <property type="entry name" value="Schlafen_AlbA_2_dom_sf"/>
</dbReference>
<organism evidence="2 3">
    <name type="scientific">Clostridium innocuum</name>
    <dbReference type="NCBI Taxonomy" id="1522"/>
    <lineage>
        <taxon>Bacteria</taxon>
        <taxon>Bacillati</taxon>
        <taxon>Bacillota</taxon>
        <taxon>Clostridia</taxon>
        <taxon>Eubacteriales</taxon>
        <taxon>Clostridiaceae</taxon>
        <taxon>Clostridium</taxon>
    </lineage>
</organism>
<feature type="domain" description="Schlafen AlbA-2" evidence="1">
    <location>
        <begin position="2"/>
        <end position="99"/>
    </location>
</feature>
<protein>
    <submittedName>
        <fullName evidence="2">ATP-binding protein</fullName>
    </submittedName>
</protein>
<dbReference type="Proteomes" id="UP001203972">
    <property type="component" value="Unassembled WGS sequence"/>
</dbReference>
<evidence type="ECO:0000313" key="2">
    <source>
        <dbReference type="EMBL" id="MCR0232616.1"/>
    </source>
</evidence>
<dbReference type="PANTHER" id="PTHR30595:SF6">
    <property type="entry name" value="SCHLAFEN ALBA-2 DOMAIN-CONTAINING PROTEIN"/>
    <property type="match status" value="1"/>
</dbReference>
<dbReference type="AlphaFoldDB" id="A0AAP2XTV4"/>
<evidence type="ECO:0000313" key="3">
    <source>
        <dbReference type="Proteomes" id="UP001203972"/>
    </source>
</evidence>
<dbReference type="Pfam" id="PF04326">
    <property type="entry name" value="SLFN_AlbA_2"/>
    <property type="match status" value="1"/>
</dbReference>
<evidence type="ECO:0000259" key="1">
    <source>
        <dbReference type="Pfam" id="PF04326"/>
    </source>
</evidence>
<keyword evidence="2" id="KW-0067">ATP-binding</keyword>
<name>A0AAP2XTV4_CLOIN</name>